<keyword evidence="1" id="KW-1133">Transmembrane helix</keyword>
<dbReference type="Proteomes" id="UP000658225">
    <property type="component" value="Unassembled WGS sequence"/>
</dbReference>
<name>A0A927MG92_9BACL</name>
<protein>
    <submittedName>
        <fullName evidence="2">Uncharacterized protein</fullName>
    </submittedName>
</protein>
<gene>
    <name evidence="2" type="ORF">H4683_001138</name>
</gene>
<evidence type="ECO:0000313" key="3">
    <source>
        <dbReference type="Proteomes" id="UP000658225"/>
    </source>
</evidence>
<keyword evidence="1" id="KW-0812">Transmembrane</keyword>
<keyword evidence="1" id="KW-0472">Membrane</keyword>
<feature type="transmembrane region" description="Helical" evidence="1">
    <location>
        <begin position="110"/>
        <end position="135"/>
    </location>
</feature>
<dbReference type="RefSeq" id="WP_192597855.1">
    <property type="nucleotide sequence ID" value="NZ_JADBEL010000004.1"/>
</dbReference>
<evidence type="ECO:0000256" key="1">
    <source>
        <dbReference type="SAM" id="Phobius"/>
    </source>
</evidence>
<feature type="transmembrane region" description="Helical" evidence="1">
    <location>
        <begin position="77"/>
        <end position="98"/>
    </location>
</feature>
<feature type="transmembrane region" description="Helical" evidence="1">
    <location>
        <begin position="147"/>
        <end position="170"/>
    </location>
</feature>
<comment type="caution">
    <text evidence="2">The sequence shown here is derived from an EMBL/GenBank/DDBJ whole genome shotgun (WGS) entry which is preliminary data.</text>
</comment>
<proteinExistence type="predicted"/>
<dbReference type="AlphaFoldDB" id="A0A927MG92"/>
<evidence type="ECO:0000313" key="2">
    <source>
        <dbReference type="EMBL" id="MBE1554063.1"/>
    </source>
</evidence>
<accession>A0A927MG92</accession>
<dbReference type="EMBL" id="JADBEL010000004">
    <property type="protein sequence ID" value="MBE1554063.1"/>
    <property type="molecule type" value="Genomic_DNA"/>
</dbReference>
<feature type="transmembrane region" description="Helical" evidence="1">
    <location>
        <begin position="52"/>
        <end position="70"/>
    </location>
</feature>
<sequence length="171" mass="19740">MVRSISFVYLFIILAVGYIGGTLLFREMSTTAIEKVIVFYDARVVQGYDASFIRPIGTAVLFFVIAYTFAISEKTRFIVLFMGAVKCVLFGLSSSYLLGSGMKMMEYSIWWFPFQLICCFLFLVYCAVLSPPYFMRTTTRKRRNTRVIPILILLSAAILTIEMLFFYYILR</sequence>
<organism evidence="2 3">
    <name type="scientific">Sporosarcina limicola</name>
    <dbReference type="NCBI Taxonomy" id="34101"/>
    <lineage>
        <taxon>Bacteria</taxon>
        <taxon>Bacillati</taxon>
        <taxon>Bacillota</taxon>
        <taxon>Bacilli</taxon>
        <taxon>Bacillales</taxon>
        <taxon>Caryophanaceae</taxon>
        <taxon>Sporosarcina</taxon>
    </lineage>
</organism>
<feature type="transmembrane region" description="Helical" evidence="1">
    <location>
        <begin position="7"/>
        <end position="25"/>
    </location>
</feature>
<reference evidence="2" key="1">
    <citation type="submission" date="2020-10" db="EMBL/GenBank/DDBJ databases">
        <title>Genomic Encyclopedia of Type Strains, Phase IV (KMG-IV): sequencing the most valuable type-strain genomes for metagenomic binning, comparative biology and taxonomic classification.</title>
        <authorList>
            <person name="Goeker M."/>
        </authorList>
    </citation>
    <scope>NUCLEOTIDE SEQUENCE</scope>
    <source>
        <strain evidence="2">DSM 13886</strain>
    </source>
</reference>
<keyword evidence="3" id="KW-1185">Reference proteome</keyword>